<feature type="domain" description="ABC transporter" evidence="5">
    <location>
        <begin position="11"/>
        <end position="225"/>
    </location>
</feature>
<dbReference type="PROSITE" id="PS50893">
    <property type="entry name" value="ABC_TRANSPORTER_2"/>
    <property type="match status" value="1"/>
</dbReference>
<dbReference type="InterPro" id="IPR017911">
    <property type="entry name" value="MacB-like_ATP-bd"/>
</dbReference>
<evidence type="ECO:0000256" key="3">
    <source>
        <dbReference type="ARBA" id="ARBA00022741"/>
    </source>
</evidence>
<dbReference type="SUPFAM" id="SSF52540">
    <property type="entry name" value="P-loop containing nucleoside triphosphate hydrolases"/>
    <property type="match status" value="1"/>
</dbReference>
<dbReference type="PANTHER" id="PTHR24220:SF689">
    <property type="entry name" value="LIPOPROTEIN-RELEASING SYSTEM ATP-BINDING PROTEIN LOLD"/>
    <property type="match status" value="1"/>
</dbReference>
<organism evidence="6 7">
    <name type="scientific">Actinomadura syzygii</name>
    <dbReference type="NCBI Taxonomy" id="1427538"/>
    <lineage>
        <taxon>Bacteria</taxon>
        <taxon>Bacillati</taxon>
        <taxon>Actinomycetota</taxon>
        <taxon>Actinomycetes</taxon>
        <taxon>Streptosporangiales</taxon>
        <taxon>Thermomonosporaceae</taxon>
        <taxon>Actinomadura</taxon>
    </lineage>
</organism>
<keyword evidence="2" id="KW-0813">Transport</keyword>
<comment type="caution">
    <text evidence="6">The sequence shown here is derived from an EMBL/GenBank/DDBJ whole genome shotgun (WGS) entry which is preliminary data.</text>
</comment>
<dbReference type="CDD" id="cd03255">
    <property type="entry name" value="ABC_MJ0796_LolCDE_FtsE"/>
    <property type="match status" value="1"/>
</dbReference>
<comment type="similarity">
    <text evidence="1">Belongs to the ABC transporter superfamily.</text>
</comment>
<evidence type="ECO:0000256" key="2">
    <source>
        <dbReference type="ARBA" id="ARBA00022448"/>
    </source>
</evidence>
<dbReference type="OrthoDB" id="9097991at2"/>
<dbReference type="InterPro" id="IPR017871">
    <property type="entry name" value="ABC_transporter-like_CS"/>
</dbReference>
<dbReference type="Gene3D" id="3.40.50.300">
    <property type="entry name" value="P-loop containing nucleotide triphosphate hydrolases"/>
    <property type="match status" value="1"/>
</dbReference>
<dbReference type="RefSeq" id="WP_148349641.1">
    <property type="nucleotide sequence ID" value="NZ_JBHSBF010000009.1"/>
</dbReference>
<dbReference type="InterPro" id="IPR027417">
    <property type="entry name" value="P-loop_NTPase"/>
</dbReference>
<evidence type="ECO:0000313" key="6">
    <source>
        <dbReference type="EMBL" id="TYC15845.1"/>
    </source>
</evidence>
<keyword evidence="3" id="KW-0547">Nucleotide-binding</keyword>
<keyword evidence="4 6" id="KW-0067">ATP-binding</keyword>
<protein>
    <submittedName>
        <fullName evidence="6">ABC transporter ATP-binding protein</fullName>
    </submittedName>
</protein>
<dbReference type="GO" id="GO:0005524">
    <property type="term" value="F:ATP binding"/>
    <property type="evidence" value="ECO:0007669"/>
    <property type="project" value="UniProtKB-KW"/>
</dbReference>
<reference evidence="6 7" key="1">
    <citation type="submission" date="2019-08" db="EMBL/GenBank/DDBJ databases">
        <title>Actinomadura sp. nov. CYP1-5 isolated from mountain soil.</title>
        <authorList>
            <person name="Songsumanus A."/>
            <person name="Kuncharoen N."/>
            <person name="Kudo T."/>
            <person name="Yuki M."/>
            <person name="Igarashi Y."/>
            <person name="Tanasupawat S."/>
        </authorList>
    </citation>
    <scope>NUCLEOTIDE SEQUENCE [LARGE SCALE GENOMIC DNA]</scope>
    <source>
        <strain evidence="6 7">GKU157</strain>
    </source>
</reference>
<evidence type="ECO:0000256" key="1">
    <source>
        <dbReference type="ARBA" id="ARBA00005417"/>
    </source>
</evidence>
<evidence type="ECO:0000313" key="7">
    <source>
        <dbReference type="Proteomes" id="UP000322634"/>
    </source>
</evidence>
<dbReference type="GO" id="GO:0005886">
    <property type="term" value="C:plasma membrane"/>
    <property type="evidence" value="ECO:0007669"/>
    <property type="project" value="TreeGrafter"/>
</dbReference>
<keyword evidence="7" id="KW-1185">Reference proteome</keyword>
<dbReference type="InterPro" id="IPR003439">
    <property type="entry name" value="ABC_transporter-like_ATP-bd"/>
</dbReference>
<dbReference type="Pfam" id="PF00005">
    <property type="entry name" value="ABC_tran"/>
    <property type="match status" value="1"/>
</dbReference>
<name>A0A5D0UE02_9ACTN</name>
<dbReference type="Proteomes" id="UP000322634">
    <property type="component" value="Unassembled WGS sequence"/>
</dbReference>
<sequence length="225" mass="23491">MAAVTAAPPPLEATELYRFYRAGDEETKALRGVSLAVAAGEFVAVTGPSGSGKSTLLACLAGLDEPDGGTVRVGGVRISHRPQAERTALRARLIGMLFQSGNLLEHLTVRANIDLAQRLAGRPDPTWRNALLDALGLAGRGRIRPARLSGGESARAGLAVALANRPAVLLADEPTGELDRRTERRVLDLLRDQADQGTAVIVASHSPAVAAAADRTLALDSGRQA</sequence>
<evidence type="ECO:0000256" key="4">
    <source>
        <dbReference type="ARBA" id="ARBA00022840"/>
    </source>
</evidence>
<evidence type="ECO:0000259" key="5">
    <source>
        <dbReference type="PROSITE" id="PS50893"/>
    </source>
</evidence>
<dbReference type="EMBL" id="VSFF01000004">
    <property type="protein sequence ID" value="TYC15845.1"/>
    <property type="molecule type" value="Genomic_DNA"/>
</dbReference>
<dbReference type="GO" id="GO:0022857">
    <property type="term" value="F:transmembrane transporter activity"/>
    <property type="evidence" value="ECO:0007669"/>
    <property type="project" value="TreeGrafter"/>
</dbReference>
<dbReference type="SMART" id="SM00382">
    <property type="entry name" value="AAA"/>
    <property type="match status" value="1"/>
</dbReference>
<dbReference type="GO" id="GO:0016887">
    <property type="term" value="F:ATP hydrolysis activity"/>
    <property type="evidence" value="ECO:0007669"/>
    <property type="project" value="InterPro"/>
</dbReference>
<dbReference type="InterPro" id="IPR003593">
    <property type="entry name" value="AAA+_ATPase"/>
</dbReference>
<proteinExistence type="inferred from homology"/>
<dbReference type="InterPro" id="IPR015854">
    <property type="entry name" value="ABC_transpr_LolD-like"/>
</dbReference>
<dbReference type="AlphaFoldDB" id="A0A5D0UE02"/>
<accession>A0A5D0UE02</accession>
<dbReference type="PANTHER" id="PTHR24220">
    <property type="entry name" value="IMPORT ATP-BINDING PROTEIN"/>
    <property type="match status" value="1"/>
</dbReference>
<gene>
    <name evidence="6" type="ORF">FXF65_10915</name>
</gene>
<dbReference type="PROSITE" id="PS00211">
    <property type="entry name" value="ABC_TRANSPORTER_1"/>
    <property type="match status" value="1"/>
</dbReference>